<name>A0ABV0MA36_9HYPH</name>
<proteinExistence type="predicted"/>
<keyword evidence="2" id="KW-1185">Reference proteome</keyword>
<reference evidence="1 2" key="1">
    <citation type="submission" date="2024-05" db="EMBL/GenBank/DDBJ databases">
        <title>Neorhizobium sp. Rsf11, a plant growth promoting and heavy metal resistant PAH-degrader.</title>
        <authorList>
            <person name="Golubev S.N."/>
            <person name="Muratova A.Y."/>
            <person name="Markelova M.I."/>
        </authorList>
    </citation>
    <scope>NUCLEOTIDE SEQUENCE [LARGE SCALE GENOMIC DNA]</scope>
    <source>
        <strain evidence="1 2">Rsf11</strain>
    </source>
</reference>
<dbReference type="RefSeq" id="WP_210057206.1">
    <property type="nucleotide sequence ID" value="NZ_JBEAAL010000030.1"/>
</dbReference>
<protein>
    <submittedName>
        <fullName evidence="1">Uncharacterized protein</fullName>
    </submittedName>
</protein>
<sequence length="52" mass="5737">MSNLWVDTSDLTITLEAFSAKRGDNRILTMLYPGGTERMGRLMEVCASAVLT</sequence>
<evidence type="ECO:0000313" key="2">
    <source>
        <dbReference type="Proteomes" id="UP001496627"/>
    </source>
</evidence>
<dbReference type="EMBL" id="JBEAAL010000030">
    <property type="protein sequence ID" value="MEQ1408767.1"/>
    <property type="molecule type" value="Genomic_DNA"/>
</dbReference>
<dbReference type="Proteomes" id="UP001496627">
    <property type="component" value="Unassembled WGS sequence"/>
</dbReference>
<evidence type="ECO:0000313" key="1">
    <source>
        <dbReference type="EMBL" id="MEQ1408767.1"/>
    </source>
</evidence>
<comment type="caution">
    <text evidence="1">The sequence shown here is derived from an EMBL/GenBank/DDBJ whole genome shotgun (WGS) entry which is preliminary data.</text>
</comment>
<organism evidence="1 2">
    <name type="scientific">Neorhizobium phenanthreniclasticum</name>
    <dbReference type="NCBI Taxonomy" id="3157917"/>
    <lineage>
        <taxon>Bacteria</taxon>
        <taxon>Pseudomonadati</taxon>
        <taxon>Pseudomonadota</taxon>
        <taxon>Alphaproteobacteria</taxon>
        <taxon>Hyphomicrobiales</taxon>
        <taxon>Rhizobiaceae</taxon>
        <taxon>Rhizobium/Agrobacterium group</taxon>
        <taxon>Neorhizobium</taxon>
    </lineage>
</organism>
<gene>
    <name evidence="1" type="ORF">ABK249_27930</name>
</gene>
<accession>A0ABV0MA36</accession>